<organism evidence="2 3">
    <name type="scientific">Apiospora arundinis</name>
    <dbReference type="NCBI Taxonomy" id="335852"/>
    <lineage>
        <taxon>Eukaryota</taxon>
        <taxon>Fungi</taxon>
        <taxon>Dikarya</taxon>
        <taxon>Ascomycota</taxon>
        <taxon>Pezizomycotina</taxon>
        <taxon>Sordariomycetes</taxon>
        <taxon>Xylariomycetidae</taxon>
        <taxon>Amphisphaeriales</taxon>
        <taxon>Apiosporaceae</taxon>
        <taxon>Apiospora</taxon>
    </lineage>
</organism>
<dbReference type="EMBL" id="JAPCWZ010000004">
    <property type="protein sequence ID" value="KAK8869270.1"/>
    <property type="molecule type" value="Genomic_DNA"/>
</dbReference>
<keyword evidence="1" id="KW-0175">Coiled coil</keyword>
<proteinExistence type="predicted"/>
<protein>
    <submittedName>
        <fullName evidence="2">Uncharacterized protein</fullName>
    </submittedName>
</protein>
<sequence>MSGKASTVAALNKKLNRKERLLLQHKYTVAEKKVAEKARALAERTGCPYVEVHFNHEEKVDDVFLRALDDLENKQMRFFRLFACDGGRPECEPCNGRGSCVYDNKNGQAQIQELRGGNEQLKYENEQLTCQMSRLESAIKSMLPADTQRAPEIPPEQQFMGSISEEPTYAEQLTNTVLWPSLLVEQQPASPSQCPKGWSRAESDLRWNSSCPYERDQLMCPFRARIDAPGKKANPTQ</sequence>
<name>A0ABR2IWN8_9PEZI</name>
<keyword evidence="3" id="KW-1185">Reference proteome</keyword>
<reference evidence="2 3" key="1">
    <citation type="journal article" date="2024" name="IMA Fungus">
        <title>Apiospora arundinis, a panoply of carbohydrate-active enzymes and secondary metabolites.</title>
        <authorList>
            <person name="Sorensen T."/>
            <person name="Petersen C."/>
            <person name="Muurmann A.T."/>
            <person name="Christiansen J.V."/>
            <person name="Brundto M.L."/>
            <person name="Overgaard C.K."/>
            <person name="Boysen A.T."/>
            <person name="Wollenberg R.D."/>
            <person name="Larsen T.O."/>
            <person name="Sorensen J.L."/>
            <person name="Nielsen K.L."/>
            <person name="Sondergaard T.E."/>
        </authorList>
    </citation>
    <scope>NUCLEOTIDE SEQUENCE [LARGE SCALE GENOMIC DNA]</scope>
    <source>
        <strain evidence="2 3">AAU 773</strain>
    </source>
</reference>
<comment type="caution">
    <text evidence="2">The sequence shown here is derived from an EMBL/GenBank/DDBJ whole genome shotgun (WGS) entry which is preliminary data.</text>
</comment>
<evidence type="ECO:0000313" key="3">
    <source>
        <dbReference type="Proteomes" id="UP001390339"/>
    </source>
</evidence>
<gene>
    <name evidence="2" type="ORF">PGQ11_007848</name>
</gene>
<evidence type="ECO:0000313" key="2">
    <source>
        <dbReference type="EMBL" id="KAK8869270.1"/>
    </source>
</evidence>
<evidence type="ECO:0000256" key="1">
    <source>
        <dbReference type="SAM" id="Coils"/>
    </source>
</evidence>
<feature type="coiled-coil region" evidence="1">
    <location>
        <begin position="111"/>
        <end position="138"/>
    </location>
</feature>
<accession>A0ABR2IWN8</accession>
<dbReference type="Proteomes" id="UP001390339">
    <property type="component" value="Unassembled WGS sequence"/>
</dbReference>